<keyword evidence="4" id="KW-0963">Cytoplasm</keyword>
<proteinExistence type="inferred from homology"/>
<feature type="domain" description="DDB1- and CUL4-associated factor 12 beta-propeller" evidence="13">
    <location>
        <begin position="53"/>
        <end position="243"/>
    </location>
</feature>
<keyword evidence="6" id="KW-0677">Repeat</keyword>
<dbReference type="PANTHER" id="PTHR19860">
    <property type="entry name" value="DDB1- AND CUL4-ASSOCIATED FACTOR 12-RELATED"/>
    <property type="match status" value="1"/>
</dbReference>
<dbReference type="PROSITE" id="PS00678">
    <property type="entry name" value="WD_REPEATS_1"/>
    <property type="match status" value="1"/>
</dbReference>
<keyword evidence="15" id="KW-1185">Reference proteome</keyword>
<organism evidence="14 15">
    <name type="scientific">Zosterops borbonicus</name>
    <dbReference type="NCBI Taxonomy" id="364589"/>
    <lineage>
        <taxon>Eukaryota</taxon>
        <taxon>Metazoa</taxon>
        <taxon>Chordata</taxon>
        <taxon>Craniata</taxon>
        <taxon>Vertebrata</taxon>
        <taxon>Euteleostomi</taxon>
        <taxon>Archelosauria</taxon>
        <taxon>Archosauria</taxon>
        <taxon>Dinosauria</taxon>
        <taxon>Saurischia</taxon>
        <taxon>Theropoda</taxon>
        <taxon>Coelurosauria</taxon>
        <taxon>Aves</taxon>
        <taxon>Neognathae</taxon>
        <taxon>Neoaves</taxon>
        <taxon>Telluraves</taxon>
        <taxon>Australaves</taxon>
        <taxon>Passeriformes</taxon>
        <taxon>Sylvioidea</taxon>
        <taxon>Zosteropidae</taxon>
        <taxon>Zosterops</taxon>
    </lineage>
</organism>
<evidence type="ECO:0000256" key="12">
    <source>
        <dbReference type="PROSITE-ProRule" id="PRU00221"/>
    </source>
</evidence>
<comment type="subunit">
    <text evidence="11">Component of the DCX(DCAF12) E3 ubiquitin ligase complex, at least composed of CUL4 (CUL4A or CUL4B), DDB1, DCAF12 and RBX1.</text>
</comment>
<dbReference type="InterPro" id="IPR051191">
    <property type="entry name" value="DCAF12"/>
</dbReference>
<dbReference type="PANTHER" id="PTHR19860:SF16">
    <property type="entry name" value="DDB1- AND CUL4-ASSOCIATED FACTOR 12"/>
    <property type="match status" value="1"/>
</dbReference>
<dbReference type="InterPro" id="IPR015943">
    <property type="entry name" value="WD40/YVTN_repeat-like_dom_sf"/>
</dbReference>
<keyword evidence="7" id="KW-0833">Ubl conjugation pathway</keyword>
<evidence type="ECO:0000313" key="14">
    <source>
        <dbReference type="EMBL" id="TRZ08156.1"/>
    </source>
</evidence>
<evidence type="ECO:0000256" key="10">
    <source>
        <dbReference type="ARBA" id="ARBA00038022"/>
    </source>
</evidence>
<dbReference type="Proteomes" id="UP000796761">
    <property type="component" value="Unassembled WGS sequence"/>
</dbReference>
<keyword evidence="8" id="KW-0539">Nucleus</keyword>
<evidence type="ECO:0000256" key="8">
    <source>
        <dbReference type="ARBA" id="ARBA00023242"/>
    </source>
</evidence>
<name>A0A8K1DBB5_9PASS</name>
<dbReference type="GO" id="GO:0080008">
    <property type="term" value="C:Cul4-RING E3 ubiquitin ligase complex"/>
    <property type="evidence" value="ECO:0007669"/>
    <property type="project" value="TreeGrafter"/>
</dbReference>
<evidence type="ECO:0000256" key="5">
    <source>
        <dbReference type="ARBA" id="ARBA00022574"/>
    </source>
</evidence>
<evidence type="ECO:0000256" key="4">
    <source>
        <dbReference type="ARBA" id="ARBA00022490"/>
    </source>
</evidence>
<gene>
    <name evidence="14" type="ORF">HGM15179_018949</name>
</gene>
<dbReference type="Pfam" id="PF23760">
    <property type="entry name" value="Beta-prop_DCAF12"/>
    <property type="match status" value="1"/>
</dbReference>
<evidence type="ECO:0000256" key="1">
    <source>
        <dbReference type="ARBA" id="ARBA00004123"/>
    </source>
</evidence>
<evidence type="ECO:0000256" key="9">
    <source>
        <dbReference type="ARBA" id="ARBA00037373"/>
    </source>
</evidence>
<comment type="subcellular location">
    <subcellularLocation>
        <location evidence="2">Cytoplasm</location>
        <location evidence="2">Cytoskeleton</location>
        <location evidence="2">Microtubule organizing center</location>
        <location evidence="2">Centrosome</location>
    </subcellularLocation>
    <subcellularLocation>
        <location evidence="1">Nucleus</location>
    </subcellularLocation>
</comment>
<evidence type="ECO:0000256" key="6">
    <source>
        <dbReference type="ARBA" id="ARBA00022737"/>
    </source>
</evidence>
<dbReference type="PROSITE" id="PS50294">
    <property type="entry name" value="WD_REPEATS_REGION"/>
    <property type="match status" value="1"/>
</dbReference>
<comment type="function">
    <text evidence="9">Substrate-recognition component of a DCX (DDB1-CUL4-X-box) E3 ubiquitin-protein ligase complex of the DesCEND (destruction via C-end degrons) pathway, which recognizes a C-degron located at the extreme C terminus of target proteins, leading to their ubiquitination and degradation. The C-degron recognized by the DesCEND pathway is usually a motif of less than ten residues and can be present in full-length proteins, truncated proteins or proteolytically cleaved forms. The DCX(DCAF12) complex specifically recognizes proteins with a diglutamate (Glu-Glu) at the C-terminus leading to their ubiquitination and degradation. Also directly recognizes the C-terminal glutamate-leucine (Glu-Leu) degron as an alternative degron in proteins leading to their ubiquitination and degradation.</text>
</comment>
<dbReference type="GO" id="GO:0005634">
    <property type="term" value="C:nucleus"/>
    <property type="evidence" value="ECO:0007669"/>
    <property type="project" value="UniProtKB-SubCell"/>
</dbReference>
<dbReference type="EMBL" id="SWJQ01001465">
    <property type="protein sequence ID" value="TRZ08156.1"/>
    <property type="molecule type" value="Genomic_DNA"/>
</dbReference>
<dbReference type="GO" id="GO:0005813">
    <property type="term" value="C:centrosome"/>
    <property type="evidence" value="ECO:0007669"/>
    <property type="project" value="UniProtKB-SubCell"/>
</dbReference>
<evidence type="ECO:0000256" key="2">
    <source>
        <dbReference type="ARBA" id="ARBA00004300"/>
    </source>
</evidence>
<dbReference type="PROSITE" id="PS50082">
    <property type="entry name" value="WD_REPEATS_2"/>
    <property type="match status" value="1"/>
</dbReference>
<evidence type="ECO:0000259" key="13">
    <source>
        <dbReference type="Pfam" id="PF23760"/>
    </source>
</evidence>
<comment type="caution">
    <text evidence="14">The sequence shown here is derived from an EMBL/GenBank/DDBJ whole genome shotgun (WGS) entry which is preliminary data.</text>
</comment>
<dbReference type="Gene3D" id="2.130.10.10">
    <property type="entry name" value="YVTN repeat-like/Quinoprotein amine dehydrogenase"/>
    <property type="match status" value="1"/>
</dbReference>
<reference evidence="14" key="1">
    <citation type="submission" date="2019-04" db="EMBL/GenBank/DDBJ databases">
        <title>Genome assembly of Zosterops borbonicus 15179.</title>
        <authorList>
            <person name="Leroy T."/>
            <person name="Anselmetti Y."/>
            <person name="Tilak M.-K."/>
            <person name="Nabholz B."/>
        </authorList>
    </citation>
    <scope>NUCLEOTIDE SEQUENCE</scope>
    <source>
        <strain evidence="14">HGM_15179</strain>
        <tissue evidence="14">Muscle</tissue>
    </source>
</reference>
<comment type="similarity">
    <text evidence="10">Belongs to the WD repeat DCAF12 family.</text>
</comment>
<sequence length="512" mass="57088">MNGAYGWDHSVHKRKRLLGVKRSVVYYLKGREVRMQNESSYHRLLHGYAAQQLPSLLKEREFHLGILNKVFASQWLNHRQVVCGTKCNTLFVIDVQTGQITKIPILKDREPGMVNQQGCGIHAIELNPSRTFLATGGDNPNSLAIYHLPTLDPVCVGDDGHKDWIFSIAWISDTIAVSGSRDGSMGLWEVTEDVLSKSDARHNLSQVPIYAHITHRTLKDIPKENTNPDNCKVRALAFNNKNKVIWKFTPEQDPDKVAEYLKGKSCGDSREAKSNAVCWALATLYQILLVTRQHPQGEEKESRATATVATQTAAEPEEQHIPVEVIPIQKKKYKTKSVCIVRDKEEVGPSEQEEEAGPEIITQSLSPGAESIPISEVTGGSQHLTVLEAELSLAGNEWLKHPIVTGPEALCILGIDYLRRGYFKDPKGHCWGFGIAAVKTEEIRQLNTLPGLSEDPSAMGLLRVEEQQILITITTVHCRQYCTNQDSVIPIHKMIHELNTQGVVSKTDPLTL</sequence>
<dbReference type="FunFam" id="2.130.10.10:FF:000253">
    <property type="entry name" value="DDB1- and CUL4-associated factor 12"/>
    <property type="match status" value="1"/>
</dbReference>
<evidence type="ECO:0000256" key="3">
    <source>
        <dbReference type="ARBA" id="ARBA00004906"/>
    </source>
</evidence>
<evidence type="ECO:0000256" key="7">
    <source>
        <dbReference type="ARBA" id="ARBA00022786"/>
    </source>
</evidence>
<feature type="repeat" description="WD" evidence="12">
    <location>
        <begin position="158"/>
        <end position="198"/>
    </location>
</feature>
<dbReference type="InterPro" id="IPR019775">
    <property type="entry name" value="WD40_repeat_CS"/>
</dbReference>
<dbReference type="InterPro" id="IPR056151">
    <property type="entry name" value="Beta-prop_DCAF12"/>
</dbReference>
<dbReference type="SMART" id="SM00320">
    <property type="entry name" value="WD40"/>
    <property type="match status" value="2"/>
</dbReference>
<dbReference type="AlphaFoldDB" id="A0A8K1DBB5"/>
<accession>A0A8K1DBB5</accession>
<dbReference type="InterPro" id="IPR036322">
    <property type="entry name" value="WD40_repeat_dom_sf"/>
</dbReference>
<comment type="pathway">
    <text evidence="3">Protein modification; protein ubiquitination.</text>
</comment>
<protein>
    <recommendedName>
        <fullName evidence="13">DDB1- and CUL4-associated factor 12 beta-propeller domain-containing protein</fullName>
    </recommendedName>
</protein>
<keyword evidence="5 12" id="KW-0853">WD repeat</keyword>
<dbReference type="SUPFAM" id="SSF50978">
    <property type="entry name" value="WD40 repeat-like"/>
    <property type="match status" value="1"/>
</dbReference>
<dbReference type="OrthoDB" id="9610195at2759"/>
<dbReference type="InterPro" id="IPR001680">
    <property type="entry name" value="WD40_rpt"/>
</dbReference>
<evidence type="ECO:0000313" key="15">
    <source>
        <dbReference type="Proteomes" id="UP000796761"/>
    </source>
</evidence>
<evidence type="ECO:0000256" key="11">
    <source>
        <dbReference type="ARBA" id="ARBA00038623"/>
    </source>
</evidence>